<gene>
    <name evidence="2" type="ORF">PSQ19_08605</name>
</gene>
<sequence length="204" mass="22810">MKLFYSTNINPRVAVATARFLKSPVDLIQPDRADAAQMADIKRLNPNGLYPILVEDDGSSLWETDAIACRLSALAGSDFWRTGVEMPNMIRWVSWANIHLNRAADMVMWERVTKQRYNMGAVDQGGVEEGLAGFHAHMPVLDGALARQAWLCGDHISFADFRVGTVLRYHEEAGLPLADYPHVSAWHERLMQIPAWSDTFSGLA</sequence>
<evidence type="ECO:0000313" key="2">
    <source>
        <dbReference type="EMBL" id="WDR04053.1"/>
    </source>
</evidence>
<dbReference type="SUPFAM" id="SSF47616">
    <property type="entry name" value="GST C-terminal domain-like"/>
    <property type="match status" value="1"/>
</dbReference>
<keyword evidence="3" id="KW-1185">Reference proteome</keyword>
<dbReference type="PANTHER" id="PTHR44051">
    <property type="entry name" value="GLUTATHIONE S-TRANSFERASE-RELATED"/>
    <property type="match status" value="1"/>
</dbReference>
<dbReference type="Proteomes" id="UP001220530">
    <property type="component" value="Chromosome"/>
</dbReference>
<dbReference type="EMBL" id="CP118246">
    <property type="protein sequence ID" value="WDR04053.1"/>
    <property type="molecule type" value="Genomic_DNA"/>
</dbReference>
<dbReference type="Pfam" id="PF00043">
    <property type="entry name" value="GST_C"/>
    <property type="match status" value="1"/>
</dbReference>
<evidence type="ECO:0000313" key="3">
    <source>
        <dbReference type="Proteomes" id="UP001220530"/>
    </source>
</evidence>
<protein>
    <submittedName>
        <fullName evidence="2">Glutathione S-transferase family protein</fullName>
    </submittedName>
</protein>
<name>A0ABY7YRU2_9HYPH</name>
<dbReference type="InterPro" id="IPR036282">
    <property type="entry name" value="Glutathione-S-Trfase_C_sf"/>
</dbReference>
<dbReference type="InterPro" id="IPR004046">
    <property type="entry name" value="GST_C"/>
</dbReference>
<dbReference type="PROSITE" id="PS50405">
    <property type="entry name" value="GST_CTER"/>
    <property type="match status" value="1"/>
</dbReference>
<dbReference type="Gene3D" id="1.20.1050.10">
    <property type="match status" value="1"/>
</dbReference>
<reference evidence="2 3" key="1">
    <citation type="submission" date="2023-02" db="EMBL/GenBank/DDBJ databases">
        <title>Devosia algicola sp. nov., isolated from the phycosphere of marine algae.</title>
        <authorList>
            <person name="Kim J.M."/>
            <person name="Lee J.K."/>
            <person name="Choi B.J."/>
            <person name="Bayburt H."/>
            <person name="Jeon C.O."/>
        </authorList>
    </citation>
    <scope>NUCLEOTIDE SEQUENCE [LARGE SCALE GENOMIC DNA]</scope>
    <source>
        <strain evidence="2 3">G20-9</strain>
    </source>
</reference>
<dbReference type="Gene3D" id="3.40.30.10">
    <property type="entry name" value="Glutaredoxin"/>
    <property type="match status" value="1"/>
</dbReference>
<dbReference type="SUPFAM" id="SSF52833">
    <property type="entry name" value="Thioredoxin-like"/>
    <property type="match status" value="1"/>
</dbReference>
<evidence type="ECO:0000259" key="1">
    <source>
        <dbReference type="PROSITE" id="PS50405"/>
    </source>
</evidence>
<accession>A0ABY7YRU2</accession>
<dbReference type="InterPro" id="IPR036249">
    <property type="entry name" value="Thioredoxin-like_sf"/>
</dbReference>
<dbReference type="PANTHER" id="PTHR44051:SF8">
    <property type="entry name" value="GLUTATHIONE S-TRANSFERASE GSTA"/>
    <property type="match status" value="1"/>
</dbReference>
<dbReference type="RefSeq" id="WP_282220438.1">
    <property type="nucleotide sequence ID" value="NZ_CP118246.1"/>
</dbReference>
<dbReference type="CDD" id="cd00570">
    <property type="entry name" value="GST_N_family"/>
    <property type="match status" value="1"/>
</dbReference>
<dbReference type="InterPro" id="IPR010987">
    <property type="entry name" value="Glutathione-S-Trfase_C-like"/>
</dbReference>
<organism evidence="2 3">
    <name type="scientific">Devosia algicola</name>
    <dbReference type="NCBI Taxonomy" id="3026418"/>
    <lineage>
        <taxon>Bacteria</taxon>
        <taxon>Pseudomonadati</taxon>
        <taxon>Pseudomonadota</taxon>
        <taxon>Alphaproteobacteria</taxon>
        <taxon>Hyphomicrobiales</taxon>
        <taxon>Devosiaceae</taxon>
        <taxon>Devosia</taxon>
    </lineage>
</organism>
<proteinExistence type="predicted"/>
<feature type="domain" description="GST C-terminal" evidence="1">
    <location>
        <begin position="82"/>
        <end position="204"/>
    </location>
</feature>